<sequence length="394" mass="44752">MRQTIILRSSWQVVNIGDIAHTPGLLAILEKYMPQTQVVLWPSKDFTVEVEDMICRRFPQLKVVKGTIGEDGKASNEELQMALDESSFLLHGSGPLLVGRDEAEAYVKFYKKPFGVFGITYGGYNEGEWCREIHSLAKFIYFRDSVSLQKAIQDGVSSPVMKFGPDAAFAVDLENDAKAEVFLRENKLEPGKFLCCISRHRYTPYWEIKDWPYDADKDAFNQQMKEQDNAPLREAIIQVVRKTGLKVLLCPEDKSQMAFEKEMIYDLLPEDVLPNVVYKSEFWLTDEAVSVYRQSAGLFGSEMHSPIMCIGSGIPAIVCRWEGQTTKGFMWRDIGLGDWLFDQDQEAEMSRLVPAVLDMAIHNEAAKEKALAAKQKVEKLYVEMVDTLKNCLNA</sequence>
<organism evidence="2 3">
    <name type="scientific">Paenibacillus shunpengii</name>
    <dbReference type="NCBI Taxonomy" id="2054424"/>
    <lineage>
        <taxon>Bacteria</taxon>
        <taxon>Bacillati</taxon>
        <taxon>Bacillota</taxon>
        <taxon>Bacilli</taxon>
        <taxon>Bacillales</taxon>
        <taxon>Paenibacillaceae</taxon>
        <taxon>Paenibacillus</taxon>
    </lineage>
</organism>
<dbReference type="InterPro" id="IPR007345">
    <property type="entry name" value="Polysacch_pyruvyl_Trfase"/>
</dbReference>
<gene>
    <name evidence="2" type="ORF">ACFSVM_15575</name>
</gene>
<dbReference type="RefSeq" id="WP_090725666.1">
    <property type="nucleotide sequence ID" value="NZ_JBHUMJ010000003.1"/>
</dbReference>
<feature type="domain" description="Polysaccharide pyruvyl transferase" evidence="1">
    <location>
        <begin position="15"/>
        <end position="321"/>
    </location>
</feature>
<evidence type="ECO:0000313" key="3">
    <source>
        <dbReference type="Proteomes" id="UP001597540"/>
    </source>
</evidence>
<comment type="caution">
    <text evidence="2">The sequence shown here is derived from an EMBL/GenBank/DDBJ whole genome shotgun (WGS) entry which is preliminary data.</text>
</comment>
<keyword evidence="3" id="KW-1185">Reference proteome</keyword>
<accession>A0ABW5SQ23</accession>
<dbReference type="Proteomes" id="UP001597540">
    <property type="component" value="Unassembled WGS sequence"/>
</dbReference>
<protein>
    <submittedName>
        <fullName evidence="2">Polysaccharide pyruvyl transferase family protein</fullName>
    </submittedName>
</protein>
<keyword evidence="2" id="KW-0808">Transferase</keyword>
<evidence type="ECO:0000259" key="1">
    <source>
        <dbReference type="Pfam" id="PF04230"/>
    </source>
</evidence>
<proteinExistence type="predicted"/>
<name>A0ABW5SQ23_9BACL</name>
<reference evidence="3" key="1">
    <citation type="journal article" date="2019" name="Int. J. Syst. Evol. Microbiol.">
        <title>The Global Catalogue of Microorganisms (GCM) 10K type strain sequencing project: providing services to taxonomists for standard genome sequencing and annotation.</title>
        <authorList>
            <consortium name="The Broad Institute Genomics Platform"/>
            <consortium name="The Broad Institute Genome Sequencing Center for Infectious Disease"/>
            <person name="Wu L."/>
            <person name="Ma J."/>
        </authorList>
    </citation>
    <scope>NUCLEOTIDE SEQUENCE [LARGE SCALE GENOMIC DNA]</scope>
    <source>
        <strain evidence="3">KCTC 33849</strain>
    </source>
</reference>
<dbReference type="EMBL" id="JBHUMJ010000003">
    <property type="protein sequence ID" value="MFD2701883.1"/>
    <property type="molecule type" value="Genomic_DNA"/>
</dbReference>
<dbReference type="GO" id="GO:0016740">
    <property type="term" value="F:transferase activity"/>
    <property type="evidence" value="ECO:0007669"/>
    <property type="project" value="UniProtKB-KW"/>
</dbReference>
<evidence type="ECO:0000313" key="2">
    <source>
        <dbReference type="EMBL" id="MFD2701883.1"/>
    </source>
</evidence>
<dbReference type="Pfam" id="PF04230">
    <property type="entry name" value="PS_pyruv_trans"/>
    <property type="match status" value="1"/>
</dbReference>